<dbReference type="InterPro" id="IPR052229">
    <property type="entry name" value="Collagen-VI/PIF"/>
</dbReference>
<dbReference type="Proteomes" id="UP000694392">
    <property type="component" value="Unplaced"/>
</dbReference>
<keyword evidence="2" id="KW-0964">Secreted</keyword>
<dbReference type="GO" id="GO:0005581">
    <property type="term" value="C:collagen trimer"/>
    <property type="evidence" value="ECO:0007669"/>
    <property type="project" value="UniProtKB-KW"/>
</dbReference>
<dbReference type="GO" id="GO:0042383">
    <property type="term" value="C:sarcolemma"/>
    <property type="evidence" value="ECO:0007669"/>
    <property type="project" value="Ensembl"/>
</dbReference>
<gene>
    <name evidence="15" type="primary">COL6A2</name>
</gene>
<evidence type="ECO:0000313" key="15">
    <source>
        <dbReference type="Ensembl" id="ENSSPUP00000024529.1"/>
    </source>
</evidence>
<evidence type="ECO:0000256" key="2">
    <source>
        <dbReference type="ARBA" id="ARBA00022525"/>
    </source>
</evidence>
<proteinExistence type="inferred from homology"/>
<dbReference type="GO" id="GO:0007155">
    <property type="term" value="P:cell adhesion"/>
    <property type="evidence" value="ECO:0007669"/>
    <property type="project" value="UniProtKB-KW"/>
</dbReference>
<dbReference type="CDD" id="cd00198">
    <property type="entry name" value="vWFA"/>
    <property type="match status" value="1"/>
</dbReference>
<evidence type="ECO:0000256" key="11">
    <source>
        <dbReference type="ARBA" id="ARBA00044000"/>
    </source>
</evidence>
<sequence>LIKQPPFSLVVWGQTPYYGAGVINAMSPKYTVNLCPHTDKTDCPINVYFVIDTSESIALQTMPIQSLVDHMKEFIPRFISKLEDEAYQNQVSITWQLGGLHFSDVVEIFSPITSSRDTYINKLKGISYIGRGTFTDCAISNMTEQILSQAARGVNYAVVITDGHVTGSPCGGIKLQAERAQVNGIKLFAVAPSQKIHEQGLREIANLPHELYRNNYATTKKDAIEVDDETIDKIIQVMVRFELCYKMSCLEITGPLGPKGFRGQKVRADNTGSFAFVCEICTCDLLGITGMYGVIILSLFNIRACADSDRISFFSKGPNGSNGAPGSPGIKGSKGTLGSAGPKGEPVSPEYLSSSEKTSLPMAFPFLIAFLLPSDCEKRCGALDIVFIIDSSESIGFTNFSLEKNFVINVVSRLGSIAKDPKSETGARVGVVQYSHEGTFEAIQLNDERIDSLSSFKEAVKRLEWIAGGTWTPSALQFAYNKLIKESRREKARVFAVVVTDGRHDPRDSDTNLQALCTGDVIVNAIGIGDMFNKQEEDETLHSIACDNKQRVQKMKLFSELVAEEFIDNMEDVLCPDPQIVCPDLPCQTELAVAQCTQRPVDVVFFLDGSERIGKQNFQIAHSFVENVAEKLTLAKRDNENMNARIALLQYGSENEQVVAFPLTYNMTEITDALAQIKYLDSSSNLGSAIIYASNNIVLNSRDRQRAARRNAELSFVFITDGITGNKNLDEAIDSMKKQNVMPTVVALGSDVDMDVLLKIGLGDRAAIFQEKNYASLYQPSFFDRFIRWIC</sequence>
<keyword evidence="7" id="KW-0176">Collagen</keyword>
<keyword evidence="4" id="KW-0732">Signal</keyword>
<evidence type="ECO:0000259" key="14">
    <source>
        <dbReference type="PROSITE" id="PS50234"/>
    </source>
</evidence>
<dbReference type="Ensembl" id="ENSSPUT00000026176.1">
    <property type="protein sequence ID" value="ENSSPUP00000024529.1"/>
    <property type="gene ID" value="ENSSPUG00000018781.1"/>
</dbReference>
<evidence type="ECO:0000256" key="12">
    <source>
        <dbReference type="ARBA" id="ARBA00070549"/>
    </source>
</evidence>
<dbReference type="GO" id="GO:0009411">
    <property type="term" value="P:response to UV"/>
    <property type="evidence" value="ECO:0007669"/>
    <property type="project" value="Ensembl"/>
</dbReference>
<keyword evidence="6" id="KW-0130">Cell adhesion</keyword>
<evidence type="ECO:0000256" key="8">
    <source>
        <dbReference type="ARBA" id="ARBA00023180"/>
    </source>
</evidence>
<dbReference type="GO" id="GO:0005576">
    <property type="term" value="C:extracellular region"/>
    <property type="evidence" value="ECO:0007669"/>
    <property type="project" value="Ensembl"/>
</dbReference>
<dbReference type="PANTHER" id="PTHR22588:SF15">
    <property type="entry name" value="VWFA DOMAIN-CONTAINING PROTEIN"/>
    <property type="match status" value="1"/>
</dbReference>
<comment type="similarity">
    <text evidence="11">Belongs to the type VI collagen family.</text>
</comment>
<dbReference type="InterPro" id="IPR002035">
    <property type="entry name" value="VWF_A"/>
</dbReference>
<dbReference type="Pfam" id="PF00092">
    <property type="entry name" value="VWA"/>
    <property type="match status" value="3"/>
</dbReference>
<keyword evidence="3" id="KW-0272">Extracellular matrix</keyword>
<feature type="compositionally biased region" description="Low complexity" evidence="13">
    <location>
        <begin position="317"/>
        <end position="328"/>
    </location>
</feature>
<dbReference type="FunFam" id="3.40.50.410:FF:000027">
    <property type="entry name" value="collagen alpha-2(VI) chain isoform X1"/>
    <property type="match status" value="1"/>
</dbReference>
<keyword evidence="5" id="KW-0677">Repeat</keyword>
<reference evidence="15" key="1">
    <citation type="submission" date="2025-08" db="UniProtKB">
        <authorList>
            <consortium name="Ensembl"/>
        </authorList>
    </citation>
    <scope>IDENTIFICATION</scope>
</reference>
<dbReference type="SUPFAM" id="SSF53300">
    <property type="entry name" value="vWA-like"/>
    <property type="match status" value="3"/>
</dbReference>
<organism evidence="15 16">
    <name type="scientific">Sphenodon punctatus</name>
    <name type="common">Tuatara</name>
    <name type="synonym">Hatteria punctata</name>
    <dbReference type="NCBI Taxonomy" id="8508"/>
    <lineage>
        <taxon>Eukaryota</taxon>
        <taxon>Metazoa</taxon>
        <taxon>Chordata</taxon>
        <taxon>Craniata</taxon>
        <taxon>Vertebrata</taxon>
        <taxon>Euteleostomi</taxon>
        <taxon>Lepidosauria</taxon>
        <taxon>Sphenodontia</taxon>
        <taxon>Sphenodontidae</taxon>
        <taxon>Sphenodon</taxon>
    </lineage>
</organism>
<keyword evidence="9" id="KW-0379">Hydroxylation</keyword>
<feature type="region of interest" description="Disordered" evidence="13">
    <location>
        <begin position="317"/>
        <end position="353"/>
    </location>
</feature>
<dbReference type="GO" id="GO:0031012">
    <property type="term" value="C:extracellular matrix"/>
    <property type="evidence" value="ECO:0007669"/>
    <property type="project" value="Ensembl"/>
</dbReference>
<dbReference type="Gene3D" id="3.40.50.410">
    <property type="entry name" value="von Willebrand factor, type A domain"/>
    <property type="match status" value="3"/>
</dbReference>
<evidence type="ECO:0000256" key="6">
    <source>
        <dbReference type="ARBA" id="ARBA00022889"/>
    </source>
</evidence>
<dbReference type="InterPro" id="IPR036465">
    <property type="entry name" value="vWFA_dom_sf"/>
</dbReference>
<evidence type="ECO:0000313" key="16">
    <source>
        <dbReference type="Proteomes" id="UP000694392"/>
    </source>
</evidence>
<dbReference type="PANTHER" id="PTHR22588">
    <property type="entry name" value="VWFA DOMAIN-CONTAINING PROTEIN"/>
    <property type="match status" value="1"/>
</dbReference>
<evidence type="ECO:0000256" key="7">
    <source>
        <dbReference type="ARBA" id="ARBA00023119"/>
    </source>
</evidence>
<dbReference type="GO" id="GO:0051402">
    <property type="term" value="P:neuron apoptotic process"/>
    <property type="evidence" value="ECO:0007669"/>
    <property type="project" value="Ensembl"/>
</dbReference>
<evidence type="ECO:0000256" key="1">
    <source>
        <dbReference type="ARBA" id="ARBA00004498"/>
    </source>
</evidence>
<keyword evidence="8" id="KW-0325">Glycoprotein</keyword>
<feature type="domain" description="VWFA" evidence="14">
    <location>
        <begin position="46"/>
        <end position="234"/>
    </location>
</feature>
<name>A0A8D0HHS7_SPHPU</name>
<accession>A0A8D0HHS7</accession>
<comment type="function">
    <text evidence="10">Collagen VI acts as a cell-binding protein.</text>
</comment>
<evidence type="ECO:0000256" key="10">
    <source>
        <dbReference type="ARBA" id="ARBA00043858"/>
    </source>
</evidence>
<protein>
    <recommendedName>
        <fullName evidence="12">Collagen alpha-2(VI) chain</fullName>
    </recommendedName>
</protein>
<dbReference type="PROSITE" id="PS50234">
    <property type="entry name" value="VWFA"/>
    <property type="match status" value="3"/>
</dbReference>
<evidence type="ECO:0000256" key="3">
    <source>
        <dbReference type="ARBA" id="ARBA00022530"/>
    </source>
</evidence>
<dbReference type="GO" id="GO:0005518">
    <property type="term" value="F:collagen binding"/>
    <property type="evidence" value="ECO:0007669"/>
    <property type="project" value="Ensembl"/>
</dbReference>
<dbReference type="SMART" id="SM00327">
    <property type="entry name" value="VWA"/>
    <property type="match status" value="3"/>
</dbReference>
<evidence type="ECO:0000256" key="4">
    <source>
        <dbReference type="ARBA" id="ARBA00022729"/>
    </source>
</evidence>
<dbReference type="GO" id="GO:0030020">
    <property type="term" value="F:extracellular matrix structural constituent conferring tensile strength"/>
    <property type="evidence" value="ECO:0007669"/>
    <property type="project" value="TreeGrafter"/>
</dbReference>
<comment type="subcellular location">
    <subcellularLocation>
        <location evidence="1">Secreted</location>
        <location evidence="1">Extracellular space</location>
        <location evidence="1">Extracellular matrix</location>
    </subcellularLocation>
</comment>
<dbReference type="FunFam" id="3.40.50.410:FF:000026">
    <property type="entry name" value="Collagen, type VI, alpha 1"/>
    <property type="match status" value="1"/>
</dbReference>
<dbReference type="FunFam" id="3.40.50.410:FF:000052">
    <property type="entry name" value="collagen alpha-2(VI) chain isoform X1"/>
    <property type="match status" value="1"/>
</dbReference>
<dbReference type="AlphaFoldDB" id="A0A8D0HHS7"/>
<dbReference type="GeneTree" id="ENSGT00940000155682"/>
<evidence type="ECO:0000256" key="5">
    <source>
        <dbReference type="ARBA" id="ARBA00022737"/>
    </source>
</evidence>
<keyword evidence="16" id="KW-1185">Reference proteome</keyword>
<evidence type="ECO:0000256" key="9">
    <source>
        <dbReference type="ARBA" id="ARBA00023278"/>
    </source>
</evidence>
<dbReference type="PRINTS" id="PR00453">
    <property type="entry name" value="VWFADOMAIN"/>
</dbReference>
<feature type="domain" description="VWFA" evidence="14">
    <location>
        <begin position="384"/>
        <end position="574"/>
    </location>
</feature>
<evidence type="ECO:0000256" key="13">
    <source>
        <dbReference type="SAM" id="MobiDB-lite"/>
    </source>
</evidence>
<reference evidence="15" key="2">
    <citation type="submission" date="2025-09" db="UniProtKB">
        <authorList>
            <consortium name="Ensembl"/>
        </authorList>
    </citation>
    <scope>IDENTIFICATION</scope>
</reference>
<dbReference type="GO" id="GO:0043491">
    <property type="term" value="P:phosphatidylinositol 3-kinase/protein kinase B signal transduction"/>
    <property type="evidence" value="ECO:0007669"/>
    <property type="project" value="Ensembl"/>
</dbReference>
<feature type="domain" description="VWFA" evidence="14">
    <location>
        <begin position="602"/>
        <end position="786"/>
    </location>
</feature>